<reference evidence="1 2" key="1">
    <citation type="journal article" date="2015" name="Genome Biol.">
        <title>Comparative genomics of Steinernema reveals deeply conserved gene regulatory networks.</title>
        <authorList>
            <person name="Dillman A.R."/>
            <person name="Macchietto M."/>
            <person name="Porter C.F."/>
            <person name="Rogers A."/>
            <person name="Williams B."/>
            <person name="Antoshechkin I."/>
            <person name="Lee M.M."/>
            <person name="Goodwin Z."/>
            <person name="Lu X."/>
            <person name="Lewis E.E."/>
            <person name="Goodrich-Blair H."/>
            <person name="Stock S.P."/>
            <person name="Adams B.J."/>
            <person name="Sternberg P.W."/>
            <person name="Mortazavi A."/>
        </authorList>
    </citation>
    <scope>NUCLEOTIDE SEQUENCE [LARGE SCALE GENOMIC DNA]</scope>
    <source>
        <strain evidence="1 2">ALL</strain>
    </source>
</reference>
<comment type="caution">
    <text evidence="1">The sequence shown here is derived from an EMBL/GenBank/DDBJ whole genome shotgun (WGS) entry which is preliminary data.</text>
</comment>
<dbReference type="AlphaFoldDB" id="A0A4U5NYN6"/>
<evidence type="ECO:0000313" key="2">
    <source>
        <dbReference type="Proteomes" id="UP000298663"/>
    </source>
</evidence>
<evidence type="ECO:0000313" key="1">
    <source>
        <dbReference type="EMBL" id="TKR88777.1"/>
    </source>
</evidence>
<protein>
    <submittedName>
        <fullName evidence="1">Uncharacterized protein</fullName>
    </submittedName>
</protein>
<organism evidence="1 2">
    <name type="scientific">Steinernema carpocapsae</name>
    <name type="common">Entomopathogenic nematode</name>
    <dbReference type="NCBI Taxonomy" id="34508"/>
    <lineage>
        <taxon>Eukaryota</taxon>
        <taxon>Metazoa</taxon>
        <taxon>Ecdysozoa</taxon>
        <taxon>Nematoda</taxon>
        <taxon>Chromadorea</taxon>
        <taxon>Rhabditida</taxon>
        <taxon>Tylenchina</taxon>
        <taxon>Panagrolaimomorpha</taxon>
        <taxon>Strongyloidoidea</taxon>
        <taxon>Steinernematidae</taxon>
        <taxon>Steinernema</taxon>
    </lineage>
</organism>
<accession>A0A4U5NYN6</accession>
<gene>
    <name evidence="1" type="ORF">L596_012966</name>
</gene>
<dbReference type="EMBL" id="AZBU02000003">
    <property type="protein sequence ID" value="TKR88777.1"/>
    <property type="molecule type" value="Genomic_DNA"/>
</dbReference>
<reference evidence="1 2" key="2">
    <citation type="journal article" date="2019" name="G3 (Bethesda)">
        <title>Hybrid Assembly of the Genome of the Entomopathogenic Nematode Steinernema carpocapsae Identifies the X-Chromosome.</title>
        <authorList>
            <person name="Serra L."/>
            <person name="Macchietto M."/>
            <person name="Macias-Munoz A."/>
            <person name="McGill C.J."/>
            <person name="Rodriguez I.M."/>
            <person name="Rodriguez B."/>
            <person name="Murad R."/>
            <person name="Mortazavi A."/>
        </authorList>
    </citation>
    <scope>NUCLEOTIDE SEQUENCE [LARGE SCALE GENOMIC DNA]</scope>
    <source>
        <strain evidence="1 2">ALL</strain>
    </source>
</reference>
<proteinExistence type="predicted"/>
<sequence length="66" mass="7443">MTSVPAPQRMIIQTKLRVAFERPTAWICRTSVCRESRCKIVNGFEAKNNLKKGKLDFCDLKQGSAA</sequence>
<name>A0A4U5NYN6_STECR</name>
<dbReference type="Proteomes" id="UP000298663">
    <property type="component" value="Unassembled WGS sequence"/>
</dbReference>
<keyword evidence="2" id="KW-1185">Reference proteome</keyword>